<evidence type="ECO:0000313" key="12">
    <source>
        <dbReference type="EMBL" id="TPX35251.1"/>
    </source>
</evidence>
<dbReference type="HAMAP" id="MF_00158">
    <property type="entry name" value="PanC"/>
    <property type="match status" value="1"/>
</dbReference>
<dbReference type="STRING" id="1806994.A0A507C6W4"/>
<dbReference type="PANTHER" id="PTHR21299:SF1">
    <property type="entry name" value="PANTOATE--BETA-ALANINE LIGASE"/>
    <property type="match status" value="1"/>
</dbReference>
<dbReference type="GeneID" id="42003484"/>
<protein>
    <recommendedName>
        <fullName evidence="4">Pantoate--beta-alanine ligase</fullName>
        <ecNumber evidence="3">6.3.2.1</ecNumber>
    </recommendedName>
    <alternativeName>
        <fullName evidence="10">Pantoate-activating enzyme</fullName>
    </alternativeName>
    <alternativeName>
        <fullName evidence="9">Pantothenate synthetase</fullName>
    </alternativeName>
</protein>
<dbReference type="OrthoDB" id="2020436at2759"/>
<dbReference type="Pfam" id="PF02569">
    <property type="entry name" value="Pantoate_ligase"/>
    <property type="match status" value="1"/>
</dbReference>
<evidence type="ECO:0000256" key="1">
    <source>
        <dbReference type="ARBA" id="ARBA00004990"/>
    </source>
</evidence>
<dbReference type="GO" id="GO:0015940">
    <property type="term" value="P:pantothenate biosynthetic process"/>
    <property type="evidence" value="ECO:0007669"/>
    <property type="project" value="UniProtKB-UniPathway"/>
</dbReference>
<dbReference type="RefSeq" id="XP_031025778.1">
    <property type="nucleotide sequence ID" value="XM_031168187.1"/>
</dbReference>
<reference evidence="12 13" key="1">
    <citation type="journal article" date="2019" name="Sci. Rep.">
        <title>Comparative genomics of chytrid fungi reveal insights into the obligate biotrophic and pathogenic lifestyle of Synchytrium endobioticum.</title>
        <authorList>
            <person name="van de Vossenberg B.T.L.H."/>
            <person name="Warris S."/>
            <person name="Nguyen H.D.T."/>
            <person name="van Gent-Pelzer M.P.E."/>
            <person name="Joly D.L."/>
            <person name="van de Geest H.C."/>
            <person name="Bonants P.J.M."/>
            <person name="Smith D.S."/>
            <person name="Levesque C.A."/>
            <person name="van der Lee T.A.J."/>
        </authorList>
    </citation>
    <scope>NUCLEOTIDE SEQUENCE [LARGE SCALE GENOMIC DNA]</scope>
    <source>
        <strain evidence="12 13">JEL517</strain>
    </source>
</reference>
<dbReference type="GO" id="GO:0004592">
    <property type="term" value="F:pantoate-beta-alanine ligase activity"/>
    <property type="evidence" value="ECO:0007669"/>
    <property type="project" value="UniProtKB-EC"/>
</dbReference>
<keyword evidence="13" id="KW-1185">Reference proteome</keyword>
<dbReference type="EC" id="6.3.2.1" evidence="3"/>
<comment type="similarity">
    <text evidence="2">Belongs to the pantothenate synthetase family.</text>
</comment>
<dbReference type="InterPro" id="IPR042176">
    <property type="entry name" value="Pantoate_ligase_C"/>
</dbReference>
<evidence type="ECO:0000256" key="11">
    <source>
        <dbReference type="ARBA" id="ARBA00048258"/>
    </source>
</evidence>
<evidence type="ECO:0000256" key="8">
    <source>
        <dbReference type="ARBA" id="ARBA00022840"/>
    </source>
</evidence>
<dbReference type="FunFam" id="3.40.50.620:FF:000013">
    <property type="entry name" value="Pantothenate synthetase"/>
    <property type="match status" value="1"/>
</dbReference>
<dbReference type="InterPro" id="IPR003721">
    <property type="entry name" value="Pantoate_ligase"/>
</dbReference>
<dbReference type="NCBIfam" id="TIGR00018">
    <property type="entry name" value="panC"/>
    <property type="match status" value="1"/>
</dbReference>
<comment type="pathway">
    <text evidence="1">Cofactor biosynthesis; (R)-pantothenate biosynthesis; (R)-pantothenate from (R)-pantoate and beta-alanine: step 1/1.</text>
</comment>
<evidence type="ECO:0000256" key="3">
    <source>
        <dbReference type="ARBA" id="ARBA00012219"/>
    </source>
</evidence>
<dbReference type="PANTHER" id="PTHR21299">
    <property type="entry name" value="CYTIDYLATE KINASE/PANTOATE-BETA-ALANINE LIGASE"/>
    <property type="match status" value="1"/>
</dbReference>
<evidence type="ECO:0000256" key="6">
    <source>
        <dbReference type="ARBA" id="ARBA00022655"/>
    </source>
</evidence>
<dbReference type="UniPathway" id="UPA00028">
    <property type="reaction ID" value="UER00005"/>
</dbReference>
<dbReference type="InterPro" id="IPR014729">
    <property type="entry name" value="Rossmann-like_a/b/a_fold"/>
</dbReference>
<dbReference type="CDD" id="cd00560">
    <property type="entry name" value="PanC"/>
    <property type="match status" value="1"/>
</dbReference>
<dbReference type="SUPFAM" id="SSF52374">
    <property type="entry name" value="Nucleotidylyl transferase"/>
    <property type="match status" value="1"/>
</dbReference>
<keyword evidence="5 12" id="KW-0436">Ligase</keyword>
<proteinExistence type="inferred from homology"/>
<evidence type="ECO:0000256" key="2">
    <source>
        <dbReference type="ARBA" id="ARBA00009256"/>
    </source>
</evidence>
<dbReference type="EMBL" id="QEAO01000009">
    <property type="protein sequence ID" value="TPX35251.1"/>
    <property type="molecule type" value="Genomic_DNA"/>
</dbReference>
<comment type="catalytic activity">
    <reaction evidence="11">
        <text>(R)-pantoate + beta-alanine + ATP = (R)-pantothenate + AMP + diphosphate + H(+)</text>
        <dbReference type="Rhea" id="RHEA:10912"/>
        <dbReference type="ChEBI" id="CHEBI:15378"/>
        <dbReference type="ChEBI" id="CHEBI:15980"/>
        <dbReference type="ChEBI" id="CHEBI:29032"/>
        <dbReference type="ChEBI" id="CHEBI:30616"/>
        <dbReference type="ChEBI" id="CHEBI:33019"/>
        <dbReference type="ChEBI" id="CHEBI:57966"/>
        <dbReference type="ChEBI" id="CHEBI:456215"/>
        <dbReference type="EC" id="6.3.2.1"/>
    </reaction>
</comment>
<evidence type="ECO:0000256" key="10">
    <source>
        <dbReference type="ARBA" id="ARBA00032806"/>
    </source>
</evidence>
<evidence type="ECO:0000313" key="13">
    <source>
        <dbReference type="Proteomes" id="UP000319731"/>
    </source>
</evidence>
<dbReference type="GO" id="GO:0005524">
    <property type="term" value="F:ATP binding"/>
    <property type="evidence" value="ECO:0007669"/>
    <property type="project" value="UniProtKB-KW"/>
</dbReference>
<evidence type="ECO:0000256" key="5">
    <source>
        <dbReference type="ARBA" id="ARBA00022598"/>
    </source>
</evidence>
<comment type="caution">
    <text evidence="12">The sequence shown here is derived from an EMBL/GenBank/DDBJ whole genome shotgun (WGS) entry which is preliminary data.</text>
</comment>
<dbReference type="Gene3D" id="3.40.50.620">
    <property type="entry name" value="HUPs"/>
    <property type="match status" value="1"/>
</dbReference>
<keyword evidence="8" id="KW-0067">ATP-binding</keyword>
<keyword evidence="6" id="KW-0566">Pantothenate biosynthesis</keyword>
<name>A0A507C6W4_9FUNG</name>
<sequence length="355" mass="39302">MATRTRVVWAPVRSTIRHIGTGAGVNPAKQASAAAATAIAPQPSHIYHTPSIQDEILLVNTLRDYRILRNRWFREGKTVGFVPTMGALHDGHASLAERARRENDIVVSSIFVNPAQFAPTEDLAKYPRTLERDLAILDEAGVDVAFVPSVEEMYPAGIVLDVGAQAGSFVEVKGKSHQMEGMIRPHFFRGVATVVTKLFNMMQPTRSYFGQKDIQQCIVIKSMIRDLHIPTDIVIAPTIREHDGLAMSSRNRYLSAEERSVAPILYRALAEARDVYNRGGSRREDIILAAEKVIEADPRAKLEYLSLANPSSLREEEKVTRREGAILSGAVRIGKTRIIDNLLLGTSVERLSSQN</sequence>
<accession>A0A507C6W4</accession>
<dbReference type="AlphaFoldDB" id="A0A507C6W4"/>
<evidence type="ECO:0000256" key="4">
    <source>
        <dbReference type="ARBA" id="ARBA00015647"/>
    </source>
</evidence>
<evidence type="ECO:0000256" key="7">
    <source>
        <dbReference type="ARBA" id="ARBA00022741"/>
    </source>
</evidence>
<evidence type="ECO:0000256" key="9">
    <source>
        <dbReference type="ARBA" id="ARBA00029902"/>
    </source>
</evidence>
<keyword evidence="7" id="KW-0547">Nucleotide-binding</keyword>
<gene>
    <name evidence="12" type="primary">PAN6</name>
    <name evidence="12" type="ORF">SmJEL517_g02259</name>
</gene>
<dbReference type="Proteomes" id="UP000319731">
    <property type="component" value="Unassembled WGS sequence"/>
</dbReference>
<dbReference type="Gene3D" id="3.30.1300.10">
    <property type="entry name" value="Pantoate-beta-alanine ligase, C-terminal domain"/>
    <property type="match status" value="1"/>
</dbReference>
<organism evidence="12 13">
    <name type="scientific">Synchytrium microbalum</name>
    <dbReference type="NCBI Taxonomy" id="1806994"/>
    <lineage>
        <taxon>Eukaryota</taxon>
        <taxon>Fungi</taxon>
        <taxon>Fungi incertae sedis</taxon>
        <taxon>Chytridiomycota</taxon>
        <taxon>Chytridiomycota incertae sedis</taxon>
        <taxon>Chytridiomycetes</taxon>
        <taxon>Synchytriales</taxon>
        <taxon>Synchytriaceae</taxon>
        <taxon>Synchytrium</taxon>
    </lineage>
</organism>